<gene>
    <name evidence="2" type="ORF">F6B43_02945</name>
</gene>
<dbReference type="InterPro" id="IPR000192">
    <property type="entry name" value="Aminotrans_V_dom"/>
</dbReference>
<dbReference type="InterPro" id="IPR015424">
    <property type="entry name" value="PyrdxlP-dep_Trfase"/>
</dbReference>
<protein>
    <submittedName>
        <fullName evidence="2">Aminotransferase class V-fold PLP-dependent enzyme</fullName>
    </submittedName>
</protein>
<dbReference type="PANTHER" id="PTHR43586:SF21">
    <property type="entry name" value="PYRIDOXAL PHOSPHATE (PLP)-DEPENDENT ASPARTATE AMINOTRANSFERASE SUPERFAMILY"/>
    <property type="match status" value="1"/>
</dbReference>
<dbReference type="SUPFAM" id="SSF53383">
    <property type="entry name" value="PLP-dependent transferases"/>
    <property type="match status" value="1"/>
</dbReference>
<reference evidence="3" key="1">
    <citation type="submission" date="2019-09" db="EMBL/GenBank/DDBJ databases">
        <title>Mumia zhuanghuii sp. nov. isolated from the intestinal contents of plateau pika (Ochotona curzoniae) in the Qinghai-Tibet plateau of China.</title>
        <authorList>
            <person name="Tian Z."/>
        </authorList>
    </citation>
    <scope>NUCLEOTIDE SEQUENCE [LARGE SCALE GENOMIC DNA]</scope>
    <source>
        <strain evidence="3">JCM 30598</strain>
    </source>
</reference>
<dbReference type="EMBL" id="VYSA01000001">
    <property type="protein sequence ID" value="KAA9110632.1"/>
    <property type="molecule type" value="Genomic_DNA"/>
</dbReference>
<keyword evidence="2" id="KW-0032">Aminotransferase</keyword>
<dbReference type="PANTHER" id="PTHR43586">
    <property type="entry name" value="CYSTEINE DESULFURASE"/>
    <property type="match status" value="1"/>
</dbReference>
<dbReference type="InterPro" id="IPR015421">
    <property type="entry name" value="PyrdxlP-dep_Trfase_major"/>
</dbReference>
<dbReference type="OrthoDB" id="250246at2"/>
<dbReference type="AlphaFoldDB" id="A0A5J5J3R0"/>
<feature type="domain" description="Aminotransferase class V" evidence="1">
    <location>
        <begin position="49"/>
        <end position="293"/>
    </location>
</feature>
<proteinExistence type="predicted"/>
<keyword evidence="2" id="KW-0808">Transferase</keyword>
<accession>A0A5J5J3R0</accession>
<dbReference type="Gene3D" id="3.40.640.10">
    <property type="entry name" value="Type I PLP-dependent aspartate aminotransferase-like (Major domain)"/>
    <property type="match status" value="1"/>
</dbReference>
<comment type="caution">
    <text evidence="2">The sequence shown here is derived from an EMBL/GenBank/DDBJ whole genome shotgun (WGS) entry which is preliminary data.</text>
</comment>
<dbReference type="Proteomes" id="UP000325827">
    <property type="component" value="Unassembled WGS sequence"/>
</dbReference>
<dbReference type="Pfam" id="PF00266">
    <property type="entry name" value="Aminotran_5"/>
    <property type="match status" value="1"/>
</dbReference>
<keyword evidence="3" id="KW-1185">Reference proteome</keyword>
<dbReference type="InterPro" id="IPR015422">
    <property type="entry name" value="PyrdxlP-dep_Trfase_small"/>
</dbReference>
<dbReference type="Gene3D" id="3.90.1150.10">
    <property type="entry name" value="Aspartate Aminotransferase, domain 1"/>
    <property type="match status" value="1"/>
</dbReference>
<sequence>MDVADVVDERVLAESARAEFLGGRGYLAACTTGLPTRSTRRAVQNDLEAAAAGHPDVMAYSAAVESSRASFARLVGAEPERVAIGSQASVMAALVAGSLPDNAVVLCADGDFSSIVLPFVHAGRGIRVRTAPLAGLADAVTSDTDLVVFSLVQSATGEVADADAITASARRHGARTLCDATQAVGWLPVDARMFDAVVCHAYKWLCAPRGVAFLALAPDFAATLRPIFAGWYAGEDPWTSCYGHEVELAADARRFDLSPAWQAFIGAAPALRLFADLDPYALHAHATGLATGFREAMSLGTPDRPSAIVTWVDRDGCDLARLTAAGITASGRAGRARVAFHLFNDSTDVDLALRALGR</sequence>
<evidence type="ECO:0000313" key="2">
    <source>
        <dbReference type="EMBL" id="KAA9110632.1"/>
    </source>
</evidence>
<dbReference type="GO" id="GO:0008483">
    <property type="term" value="F:transaminase activity"/>
    <property type="evidence" value="ECO:0007669"/>
    <property type="project" value="UniProtKB-KW"/>
</dbReference>
<evidence type="ECO:0000259" key="1">
    <source>
        <dbReference type="Pfam" id="PF00266"/>
    </source>
</evidence>
<name>A0A5J5J3R0_9MICO</name>
<dbReference type="RefSeq" id="WP_150447406.1">
    <property type="nucleotide sequence ID" value="NZ_VYSA01000001.1"/>
</dbReference>
<evidence type="ECO:0000313" key="3">
    <source>
        <dbReference type="Proteomes" id="UP000325827"/>
    </source>
</evidence>
<organism evidence="2 3">
    <name type="scientific">Microbacterium rhizomatis</name>
    <dbReference type="NCBI Taxonomy" id="1631477"/>
    <lineage>
        <taxon>Bacteria</taxon>
        <taxon>Bacillati</taxon>
        <taxon>Actinomycetota</taxon>
        <taxon>Actinomycetes</taxon>
        <taxon>Micrococcales</taxon>
        <taxon>Microbacteriaceae</taxon>
        <taxon>Microbacterium</taxon>
    </lineage>
</organism>